<sequence length="262" mass="30203">MNAETKSTTKRERLESFIKISKSLMETKSLDKNGELDVYHLAIIKSLSNNFQGVAYTGVTHMMRFIGMSTEQSLTKARTKESLIRLQEMGHIEICEDIAMENMVNDLKPANNYFMKPTGKDEEWGFAKVFYKDIQKIIAMKSDYKSKVFATYINVIGNMFYDSTGTDKNVPISFIRIDTIVKNTGINRKSVVEYLKALVEEEILYFIHFHINNSITKNYCTRWIHKEHTSKWAIRLAEYHYRTDQGKFKGGAVGVSDERGVS</sequence>
<protein>
    <submittedName>
        <fullName evidence="1">Uncharacterized protein</fullName>
    </submittedName>
</protein>
<keyword evidence="2" id="KW-1185">Reference proteome</keyword>
<dbReference type="Proteomes" id="UP000076935">
    <property type="component" value="Unassembled WGS sequence"/>
</dbReference>
<dbReference type="RefSeq" id="WP_063964257.1">
    <property type="nucleotide sequence ID" value="NZ_JBCNAN010000012.1"/>
</dbReference>
<proteinExistence type="predicted"/>
<dbReference type="EMBL" id="LQWY01000001">
    <property type="protein sequence ID" value="OAH63280.1"/>
    <property type="molecule type" value="Genomic_DNA"/>
</dbReference>
<name>A0A177LBT5_9BACI</name>
<gene>
    <name evidence="1" type="ORF">AWH49_00030</name>
</gene>
<dbReference type="AlphaFoldDB" id="A0A177LBT5"/>
<accession>A0A177LBT5</accession>
<comment type="caution">
    <text evidence="1">The sequence shown here is derived from an EMBL/GenBank/DDBJ whole genome shotgun (WGS) entry which is preliminary data.</text>
</comment>
<reference evidence="1 2" key="1">
    <citation type="submission" date="2016-01" db="EMBL/GenBank/DDBJ databases">
        <title>Investigation of taxonomic status of Bacillus aminovorans.</title>
        <authorList>
            <person name="Verma A."/>
            <person name="Pal Y."/>
            <person name="Krishnamurthi S."/>
        </authorList>
    </citation>
    <scope>NUCLEOTIDE SEQUENCE [LARGE SCALE GENOMIC DNA]</scope>
    <source>
        <strain evidence="1 2">DSM 1314</strain>
    </source>
</reference>
<organism evidence="1 2">
    <name type="scientific">Domibacillus aminovorans</name>
    <dbReference type="NCBI Taxonomy" id="29332"/>
    <lineage>
        <taxon>Bacteria</taxon>
        <taxon>Bacillati</taxon>
        <taxon>Bacillota</taxon>
        <taxon>Bacilli</taxon>
        <taxon>Bacillales</taxon>
        <taxon>Bacillaceae</taxon>
        <taxon>Domibacillus</taxon>
    </lineage>
</organism>
<evidence type="ECO:0000313" key="2">
    <source>
        <dbReference type="Proteomes" id="UP000076935"/>
    </source>
</evidence>
<evidence type="ECO:0000313" key="1">
    <source>
        <dbReference type="EMBL" id="OAH63280.1"/>
    </source>
</evidence>